<gene>
    <name evidence="2" type="ORF">SCHPADRAFT_943156</name>
</gene>
<keyword evidence="1" id="KW-0732">Signal</keyword>
<sequence>MPSNFKVYVLSIGLCLVPSTALSRENDQRLPVVLTHMSPYHETCIASIFKIVKLFDRVNNKERAQRWFDVLLHFEDHYRGGRKAVFKTFYGALLTTMDLWEYYL</sequence>
<dbReference type="AlphaFoldDB" id="A0A0H2RDY8"/>
<dbReference type="Proteomes" id="UP000053477">
    <property type="component" value="Unassembled WGS sequence"/>
</dbReference>
<evidence type="ECO:0000256" key="1">
    <source>
        <dbReference type="SAM" id="SignalP"/>
    </source>
</evidence>
<evidence type="ECO:0000313" key="3">
    <source>
        <dbReference type="Proteomes" id="UP000053477"/>
    </source>
</evidence>
<feature type="chain" id="PRO_5005201860" evidence="1">
    <location>
        <begin position="24"/>
        <end position="104"/>
    </location>
</feature>
<proteinExistence type="predicted"/>
<evidence type="ECO:0000313" key="2">
    <source>
        <dbReference type="EMBL" id="KLO10060.1"/>
    </source>
</evidence>
<name>A0A0H2RDY8_9AGAM</name>
<dbReference type="InParanoid" id="A0A0H2RDY8"/>
<reference evidence="2 3" key="1">
    <citation type="submission" date="2015-04" db="EMBL/GenBank/DDBJ databases">
        <title>Complete genome sequence of Schizopora paradoxa KUC8140, a cosmopolitan wood degrader in East Asia.</title>
        <authorList>
            <consortium name="DOE Joint Genome Institute"/>
            <person name="Min B."/>
            <person name="Park H."/>
            <person name="Jang Y."/>
            <person name="Kim J.-J."/>
            <person name="Kim K.H."/>
            <person name="Pangilinan J."/>
            <person name="Lipzen A."/>
            <person name="Riley R."/>
            <person name="Grigoriev I.V."/>
            <person name="Spatafora J.W."/>
            <person name="Choi I.-G."/>
        </authorList>
    </citation>
    <scope>NUCLEOTIDE SEQUENCE [LARGE SCALE GENOMIC DNA]</scope>
    <source>
        <strain evidence="2 3">KUC8140</strain>
    </source>
</reference>
<protein>
    <submittedName>
        <fullName evidence="2">Uncharacterized protein</fullName>
    </submittedName>
</protein>
<accession>A0A0H2RDY8</accession>
<dbReference type="EMBL" id="KQ086037">
    <property type="protein sequence ID" value="KLO10060.1"/>
    <property type="molecule type" value="Genomic_DNA"/>
</dbReference>
<organism evidence="2 3">
    <name type="scientific">Schizopora paradoxa</name>
    <dbReference type="NCBI Taxonomy" id="27342"/>
    <lineage>
        <taxon>Eukaryota</taxon>
        <taxon>Fungi</taxon>
        <taxon>Dikarya</taxon>
        <taxon>Basidiomycota</taxon>
        <taxon>Agaricomycotina</taxon>
        <taxon>Agaricomycetes</taxon>
        <taxon>Hymenochaetales</taxon>
        <taxon>Schizoporaceae</taxon>
        <taxon>Schizopora</taxon>
    </lineage>
</organism>
<feature type="signal peptide" evidence="1">
    <location>
        <begin position="1"/>
        <end position="23"/>
    </location>
</feature>
<keyword evidence="3" id="KW-1185">Reference proteome</keyword>